<dbReference type="InterPro" id="IPR038726">
    <property type="entry name" value="PDDEXK_AddAB-type"/>
</dbReference>
<dbReference type="PANTHER" id="PTHR11070">
    <property type="entry name" value="UVRD / RECB / PCRA DNA HELICASE FAMILY MEMBER"/>
    <property type="match status" value="1"/>
</dbReference>
<evidence type="ECO:0000256" key="8">
    <source>
        <dbReference type="ARBA" id="ARBA00023125"/>
    </source>
</evidence>
<evidence type="ECO:0000256" key="3">
    <source>
        <dbReference type="ARBA" id="ARBA00022763"/>
    </source>
</evidence>
<organism evidence="17 18">
    <name type="scientific">Peptoniphilus olsenii</name>
    <dbReference type="NCBI Taxonomy" id="411570"/>
    <lineage>
        <taxon>Bacteria</taxon>
        <taxon>Bacillati</taxon>
        <taxon>Bacillota</taxon>
        <taxon>Tissierellia</taxon>
        <taxon>Tissierellales</taxon>
        <taxon>Peptoniphilaceae</taxon>
        <taxon>Peptoniphilus</taxon>
    </lineage>
</organism>
<keyword evidence="10" id="KW-0413">Isomerase</keyword>
<evidence type="ECO:0000256" key="2">
    <source>
        <dbReference type="ARBA" id="ARBA00022741"/>
    </source>
</evidence>
<dbReference type="PROSITE" id="PS51217">
    <property type="entry name" value="UVRD_HELICASE_CTER"/>
    <property type="match status" value="1"/>
</dbReference>
<evidence type="ECO:0000256" key="5">
    <source>
        <dbReference type="ARBA" id="ARBA00022806"/>
    </source>
</evidence>
<evidence type="ECO:0000256" key="6">
    <source>
        <dbReference type="ARBA" id="ARBA00022839"/>
    </source>
</evidence>
<dbReference type="InterPro" id="IPR014016">
    <property type="entry name" value="UvrD-like_ATP-bd"/>
</dbReference>
<dbReference type="InterPro" id="IPR011604">
    <property type="entry name" value="PDDEXK-like_dom_sf"/>
</dbReference>
<feature type="domain" description="UvrD-like helicase C-terminal" evidence="16">
    <location>
        <begin position="387"/>
        <end position="631"/>
    </location>
</feature>
<dbReference type="InterPro" id="IPR000212">
    <property type="entry name" value="DNA_helicase_UvrD/REP"/>
</dbReference>
<dbReference type="InterPro" id="IPR014017">
    <property type="entry name" value="DNA_helicase_UvrD-like_C"/>
</dbReference>
<dbReference type="EMBL" id="JBEPMA010000004">
    <property type="protein sequence ID" value="MET3617408.1"/>
    <property type="molecule type" value="Genomic_DNA"/>
</dbReference>
<dbReference type="RefSeq" id="WP_354367826.1">
    <property type="nucleotide sequence ID" value="NZ_JBEPMA010000004.1"/>
</dbReference>
<evidence type="ECO:0000256" key="10">
    <source>
        <dbReference type="ARBA" id="ARBA00023235"/>
    </source>
</evidence>
<keyword evidence="6" id="KW-0269">Exonuclease</keyword>
<keyword evidence="9" id="KW-0234">DNA repair</keyword>
<accession>A0ABV2J9H1</accession>
<dbReference type="Proteomes" id="UP001549162">
    <property type="component" value="Unassembled WGS sequence"/>
</dbReference>
<evidence type="ECO:0000256" key="14">
    <source>
        <dbReference type="PROSITE-ProRule" id="PRU00560"/>
    </source>
</evidence>
<evidence type="ECO:0000313" key="17">
    <source>
        <dbReference type="EMBL" id="MET3617408.1"/>
    </source>
</evidence>
<feature type="domain" description="UvrD-like helicase ATP-binding" evidence="15">
    <location>
        <begin position="1"/>
        <end position="387"/>
    </location>
</feature>
<keyword evidence="1" id="KW-0540">Nuclease</keyword>
<evidence type="ECO:0000256" key="9">
    <source>
        <dbReference type="ARBA" id="ARBA00023204"/>
    </source>
</evidence>
<evidence type="ECO:0000259" key="15">
    <source>
        <dbReference type="PROSITE" id="PS51198"/>
    </source>
</evidence>
<keyword evidence="18" id="KW-1185">Reference proteome</keyword>
<evidence type="ECO:0000256" key="11">
    <source>
        <dbReference type="ARBA" id="ARBA00034617"/>
    </source>
</evidence>
<keyword evidence="7 14" id="KW-0067">ATP-binding</keyword>
<evidence type="ECO:0000256" key="4">
    <source>
        <dbReference type="ARBA" id="ARBA00022801"/>
    </source>
</evidence>
<dbReference type="Gene3D" id="3.40.50.300">
    <property type="entry name" value="P-loop containing nucleotide triphosphate hydrolases"/>
    <property type="match status" value="4"/>
</dbReference>
<dbReference type="Gene3D" id="3.90.320.10">
    <property type="match status" value="1"/>
</dbReference>
<keyword evidence="3" id="KW-0227">DNA damage</keyword>
<sequence length="978" mass="115378">MELNNIQKQAVNSLDTNINLIAGAGTGKTRVLTTRFVNIVKKTNNIDRVLAITFTKKAAEEMSSRISDELINSDIHFDENQLNIKTIHSFCQELVSEYSSILNLNPKFEIIEEENADKLLEEATTSILLNCKDRSFFKYLTDFKSSVFQEIKVFKDIYYKFKNMNLEYEDIYYKTVKPRELVYSQKDLVKELISLSNIITAGKFKKFKNTEEFNNIISGKDITSEDLDLIEENLGNSKKFSEKIDLIKLQINDLRSDYENKNYEYYKIIITIFKKIDNKYHELKNNLNFLDYDDLMIYTSKLLKLEVIAEHLKSKYKYILVDEYQDTNPLQNKIVSYFEKSNLFIVGDPKQSIYGFRGSDISSYFDFANKIEESGQTLNMNINYRTDLIIINTINEIFKSLMNYYEPIESNLDTNGKISVYPSEDLESLIILVKDLLKEYKIQNIAILTRSNNQVIEITKLLQKEDISFNTGSKSLKQIEILNLISRIIDVVYNPEDNIKLLSLLNEPILKLYFSDLLEVLLSNDISFDKMKRINDNIRLEKFIRFIDNLILDKDKLHLDEIVAAIANWIHNIRTLTKIEYEYIFELQKTTEEFVNKYGDDFRLYKNYLDLKEFDDLEKGINVLTIHKSKGLEYEVVIIANMDKNPIMTIRDKIIVDEDLGLGIKSDYSVSNYNSIISKIQETQKEEEKRILYVAMTRAKKELVLFGNFKKASSGSYFSMIKSSGVELDEYKYKDIDKNIKNDNKFELINFQNRKDYRIREYYTVSDYLNYRRSPIDFYNKYFLGIDDYTIGNNSYRVIDPKLLGTIVHYFAQYYSKNTTSEKDIDNFIERTFISLEEELTFDKIKLVKELCHNYLLMEEDEVIYKELLFYYNLNGYLVKGYIDSVVKIDGNYYIVDLKTNQADENYLIETYRPQVLIYSKIFESLYNIKVKGAYIYDLRGRNKLRIDIDESEIVSFMKEFSDFIEFTRSHIIYDDYL</sequence>
<evidence type="ECO:0000256" key="12">
    <source>
        <dbReference type="ARBA" id="ARBA00034808"/>
    </source>
</evidence>
<dbReference type="GO" id="GO:0003678">
    <property type="term" value="F:DNA helicase activity"/>
    <property type="evidence" value="ECO:0007669"/>
    <property type="project" value="UniProtKB-EC"/>
</dbReference>
<feature type="binding site" evidence="14">
    <location>
        <begin position="22"/>
        <end position="29"/>
    </location>
    <ligand>
        <name>ATP</name>
        <dbReference type="ChEBI" id="CHEBI:30616"/>
    </ligand>
</feature>
<evidence type="ECO:0000256" key="13">
    <source>
        <dbReference type="ARBA" id="ARBA00048988"/>
    </source>
</evidence>
<comment type="caution">
    <text evidence="17">The sequence shown here is derived from an EMBL/GenBank/DDBJ whole genome shotgun (WGS) entry which is preliminary data.</text>
</comment>
<dbReference type="PROSITE" id="PS51198">
    <property type="entry name" value="UVRD_HELICASE_ATP_BIND"/>
    <property type="match status" value="1"/>
</dbReference>
<proteinExistence type="predicted"/>
<comment type="catalytic activity">
    <reaction evidence="11">
        <text>Couples ATP hydrolysis with the unwinding of duplex DNA by translocating in the 3'-5' direction.</text>
        <dbReference type="EC" id="5.6.2.4"/>
    </reaction>
</comment>
<dbReference type="GO" id="GO:0016787">
    <property type="term" value="F:hydrolase activity"/>
    <property type="evidence" value="ECO:0007669"/>
    <property type="project" value="UniProtKB-KW"/>
</dbReference>
<dbReference type="Pfam" id="PF12705">
    <property type="entry name" value="PDDEXK_1"/>
    <property type="match status" value="1"/>
</dbReference>
<evidence type="ECO:0000256" key="1">
    <source>
        <dbReference type="ARBA" id="ARBA00022722"/>
    </source>
</evidence>
<dbReference type="InterPro" id="IPR011335">
    <property type="entry name" value="Restrct_endonuc-II-like"/>
</dbReference>
<dbReference type="InterPro" id="IPR027417">
    <property type="entry name" value="P-loop_NTPase"/>
</dbReference>
<gene>
    <name evidence="17" type="ORF">ABID14_001037</name>
</gene>
<evidence type="ECO:0000313" key="18">
    <source>
        <dbReference type="Proteomes" id="UP001549162"/>
    </source>
</evidence>
<protein>
    <recommendedName>
        <fullName evidence="12">DNA 3'-5' helicase</fullName>
        <ecNumber evidence="12">5.6.2.4</ecNumber>
    </recommendedName>
</protein>
<comment type="catalytic activity">
    <reaction evidence="13">
        <text>ATP + H2O = ADP + phosphate + H(+)</text>
        <dbReference type="Rhea" id="RHEA:13065"/>
        <dbReference type="ChEBI" id="CHEBI:15377"/>
        <dbReference type="ChEBI" id="CHEBI:15378"/>
        <dbReference type="ChEBI" id="CHEBI:30616"/>
        <dbReference type="ChEBI" id="CHEBI:43474"/>
        <dbReference type="ChEBI" id="CHEBI:456216"/>
        <dbReference type="EC" id="5.6.2.4"/>
    </reaction>
</comment>
<dbReference type="SUPFAM" id="SSF52980">
    <property type="entry name" value="Restriction endonuclease-like"/>
    <property type="match status" value="1"/>
</dbReference>
<name>A0ABV2J9H1_9FIRM</name>
<keyword evidence="5 14" id="KW-0347">Helicase</keyword>
<reference evidence="17 18" key="1">
    <citation type="submission" date="2024-06" db="EMBL/GenBank/DDBJ databases">
        <title>Genomic Encyclopedia of Type Strains, Phase IV (KMG-IV): sequencing the most valuable type-strain genomes for metagenomic binning, comparative biology and taxonomic classification.</title>
        <authorList>
            <person name="Goeker M."/>
        </authorList>
    </citation>
    <scope>NUCLEOTIDE SEQUENCE [LARGE SCALE GENOMIC DNA]</scope>
    <source>
        <strain evidence="17 18">DSM 21460</strain>
    </source>
</reference>
<evidence type="ECO:0000256" key="7">
    <source>
        <dbReference type="ARBA" id="ARBA00022840"/>
    </source>
</evidence>
<dbReference type="Pfam" id="PF00580">
    <property type="entry name" value="UvrD-helicase"/>
    <property type="match status" value="1"/>
</dbReference>
<evidence type="ECO:0000259" key="16">
    <source>
        <dbReference type="PROSITE" id="PS51217"/>
    </source>
</evidence>
<dbReference type="Pfam" id="PF13361">
    <property type="entry name" value="UvrD_C"/>
    <property type="match status" value="2"/>
</dbReference>
<keyword evidence="2 14" id="KW-0547">Nucleotide-binding</keyword>
<keyword evidence="8" id="KW-0238">DNA-binding</keyword>
<keyword evidence="4 14" id="KW-0378">Hydrolase</keyword>
<dbReference type="EC" id="5.6.2.4" evidence="12"/>
<dbReference type="CDD" id="cd17932">
    <property type="entry name" value="DEXQc_UvrD"/>
    <property type="match status" value="1"/>
</dbReference>
<dbReference type="PANTHER" id="PTHR11070:SF2">
    <property type="entry name" value="ATP-DEPENDENT DNA HELICASE SRS2"/>
    <property type="match status" value="1"/>
</dbReference>
<dbReference type="SUPFAM" id="SSF52540">
    <property type="entry name" value="P-loop containing nucleoside triphosphate hydrolases"/>
    <property type="match status" value="1"/>
</dbReference>